<feature type="non-terminal residue" evidence="1">
    <location>
        <position position="156"/>
    </location>
</feature>
<comment type="caution">
    <text evidence="1">The sequence shown here is derived from an EMBL/GenBank/DDBJ whole genome shotgun (WGS) entry which is preliminary data.</text>
</comment>
<proteinExistence type="predicted"/>
<dbReference type="Proteomes" id="UP000886047">
    <property type="component" value="Unassembled WGS sequence"/>
</dbReference>
<name>A0A831LS42_9BACT</name>
<reference evidence="1" key="1">
    <citation type="journal article" date="2020" name="mSystems">
        <title>Genome- and Community-Level Interaction Insights into Carbon Utilization and Element Cycling Functions of Hydrothermarchaeota in Hydrothermal Sediment.</title>
        <authorList>
            <person name="Zhou Z."/>
            <person name="Liu Y."/>
            <person name="Xu W."/>
            <person name="Pan J."/>
            <person name="Luo Z.H."/>
            <person name="Li M."/>
        </authorList>
    </citation>
    <scope>NUCLEOTIDE SEQUENCE [LARGE SCALE GENOMIC DNA]</scope>
    <source>
        <strain evidence="1">SpSt-1217</strain>
    </source>
</reference>
<gene>
    <name evidence="1" type="ORF">ENN90_01680</name>
</gene>
<dbReference type="EMBL" id="DSDK01000099">
    <property type="protein sequence ID" value="HDR50320.1"/>
    <property type="molecule type" value="Genomic_DNA"/>
</dbReference>
<protein>
    <submittedName>
        <fullName evidence="1">Uncharacterized protein</fullName>
    </submittedName>
</protein>
<accession>A0A831LS42</accession>
<dbReference type="AlphaFoldDB" id="A0A831LS42"/>
<organism evidence="1">
    <name type="scientific">Mariniphaga anaerophila</name>
    <dbReference type="NCBI Taxonomy" id="1484053"/>
    <lineage>
        <taxon>Bacteria</taxon>
        <taxon>Pseudomonadati</taxon>
        <taxon>Bacteroidota</taxon>
        <taxon>Bacteroidia</taxon>
        <taxon>Marinilabiliales</taxon>
        <taxon>Prolixibacteraceae</taxon>
        <taxon>Mariniphaga</taxon>
    </lineage>
</organism>
<evidence type="ECO:0000313" key="1">
    <source>
        <dbReference type="EMBL" id="HDR50320.1"/>
    </source>
</evidence>
<sequence>MKRYALPIFRLLSNHSVPKCFLFFVLFTGLVSGQAQETKTVMAMLPGEAPFVYIDCRRCDFDYIRTELTFVNYVRDPELADIHVFVTDERTAGGGREYQFSFIGRRAFAGTKYTLNHHIDHNATSEESRVLLTEFLKLGLASFALQTPMATRFKIQ</sequence>